<dbReference type="EC" id="2.1.1.222" evidence="7"/>
<dbReference type="GO" id="GO:0102208">
    <property type="term" value="F:2-polyprenyl-6-hydroxyphenol methylase activity"/>
    <property type="evidence" value="ECO:0007669"/>
    <property type="project" value="UniProtKB-EC"/>
</dbReference>
<dbReference type="InterPro" id="IPR013216">
    <property type="entry name" value="Methyltransf_11"/>
</dbReference>
<dbReference type="GO" id="GO:0010420">
    <property type="term" value="F:polyprenyldihydroxybenzoate methyltransferase activity"/>
    <property type="evidence" value="ECO:0007669"/>
    <property type="project" value="InterPro"/>
</dbReference>
<evidence type="ECO:0000256" key="2">
    <source>
        <dbReference type="ARBA" id="ARBA00022679"/>
    </source>
</evidence>
<keyword evidence="3" id="KW-0831">Ubiquinone biosynthesis</keyword>
<dbReference type="NCBIfam" id="TIGR01983">
    <property type="entry name" value="UbiG"/>
    <property type="match status" value="1"/>
</dbReference>
<keyword evidence="4" id="KW-0949">S-adenosyl-L-methionine</keyword>
<feature type="domain" description="Methyltransferase type 11" evidence="6">
    <location>
        <begin position="311"/>
        <end position="406"/>
    </location>
</feature>
<dbReference type="PANTHER" id="PTHR43464">
    <property type="entry name" value="METHYLTRANSFERASE"/>
    <property type="match status" value="1"/>
</dbReference>
<feature type="transmembrane region" description="Helical" evidence="5">
    <location>
        <begin position="99"/>
        <end position="117"/>
    </location>
</feature>
<dbReference type="CDD" id="cd02440">
    <property type="entry name" value="AdoMet_MTases"/>
    <property type="match status" value="1"/>
</dbReference>
<dbReference type="RefSeq" id="WP_282582946.1">
    <property type="nucleotide sequence ID" value="NZ_JAMOIM010000001.1"/>
</dbReference>
<evidence type="ECO:0000256" key="1">
    <source>
        <dbReference type="ARBA" id="ARBA00022603"/>
    </source>
</evidence>
<evidence type="ECO:0000256" key="5">
    <source>
        <dbReference type="SAM" id="Phobius"/>
    </source>
</evidence>
<evidence type="ECO:0000256" key="4">
    <source>
        <dbReference type="ARBA" id="ARBA00022691"/>
    </source>
</evidence>
<dbReference type="Pfam" id="PF08241">
    <property type="entry name" value="Methyltransf_11"/>
    <property type="match status" value="1"/>
</dbReference>
<keyword evidence="1 7" id="KW-0489">Methyltransferase</keyword>
<evidence type="ECO:0000313" key="8">
    <source>
        <dbReference type="Proteomes" id="UP001165667"/>
    </source>
</evidence>
<dbReference type="SUPFAM" id="SSF53335">
    <property type="entry name" value="S-adenosyl-L-methionine-dependent methyltransferases"/>
    <property type="match status" value="1"/>
</dbReference>
<evidence type="ECO:0000259" key="6">
    <source>
        <dbReference type="Pfam" id="PF08241"/>
    </source>
</evidence>
<feature type="transmembrane region" description="Helical" evidence="5">
    <location>
        <begin position="57"/>
        <end position="78"/>
    </location>
</feature>
<keyword evidence="5" id="KW-0812">Transmembrane</keyword>
<keyword evidence="2 7" id="KW-0808">Transferase</keyword>
<dbReference type="GO" id="GO:0061542">
    <property type="term" value="F:3-demethylubiquinol 3-O-methyltransferase activity"/>
    <property type="evidence" value="ECO:0007669"/>
    <property type="project" value="UniProtKB-EC"/>
</dbReference>
<gene>
    <name evidence="7" type="primary">ubiG</name>
    <name evidence="7" type="ORF">M8523_00960</name>
</gene>
<accession>A0AA42CGH4</accession>
<evidence type="ECO:0000256" key="3">
    <source>
        <dbReference type="ARBA" id="ARBA00022688"/>
    </source>
</evidence>
<dbReference type="EC" id="2.1.1.64" evidence="7"/>
<protein>
    <submittedName>
        <fullName evidence="7">Bifunctional 2-polyprenyl-6-hydroxyphenol methylase/3-demethylubiquinol 3-O-methyltransferase UbiG</fullName>
        <ecNumber evidence="7">2.1.1.222</ecNumber>
        <ecNumber evidence="7">2.1.1.64</ecNumber>
    </submittedName>
</protein>
<dbReference type="InterPro" id="IPR010233">
    <property type="entry name" value="UbiG_MeTrfase"/>
</dbReference>
<dbReference type="Gene3D" id="1.20.120.1630">
    <property type="match status" value="1"/>
</dbReference>
<feature type="transmembrane region" description="Helical" evidence="5">
    <location>
        <begin position="186"/>
        <end position="203"/>
    </location>
</feature>
<comment type="caution">
    <text evidence="7">The sequence shown here is derived from an EMBL/GenBank/DDBJ whole genome shotgun (WGS) entry which is preliminary data.</text>
</comment>
<reference evidence="7" key="1">
    <citation type="submission" date="2022-05" db="EMBL/GenBank/DDBJ databases">
        <authorList>
            <person name="Pankratov T."/>
        </authorList>
    </citation>
    <scope>NUCLEOTIDE SEQUENCE</scope>
    <source>
        <strain evidence="7">BP6-180914</strain>
    </source>
</reference>
<dbReference type="Gene3D" id="3.40.50.150">
    <property type="entry name" value="Vaccinia Virus protein VP39"/>
    <property type="match status" value="1"/>
</dbReference>
<evidence type="ECO:0000313" key="7">
    <source>
        <dbReference type="EMBL" id="MCW6506588.1"/>
    </source>
</evidence>
<dbReference type="PANTHER" id="PTHR43464:SF19">
    <property type="entry name" value="UBIQUINONE BIOSYNTHESIS O-METHYLTRANSFERASE, MITOCHONDRIAL"/>
    <property type="match status" value="1"/>
</dbReference>
<sequence length="497" mass="54296">MAELAPTQTTAPRSRDVIVALGYGLACHTLFVAGVGTMMVAMFFGMSRSLGTLRLPWSALANGLLLLQFPVLHSALLSRPGRAMLSRLAPFRLGGRLSTTTYAAIASAQVGALFLLWSPSGIVWWSAQGTTLAVISGFYAAAWLLLLKSIVDAGMAMQVGSLGWWAVARGVAPVYPPMPRTGLFRLCRQPIYVAFALTLWTVPTLTPDQLVVSSVLTLYCLIGPLFKEARFRRLFGETFVAYQQAVPYWFPWPRRVPATPPRRNDLTIYDVDASGWWDGTVRWRRQLRKLVPARMAYLDRLVPDWQKRRILDLGCGGGYMAEALAERGAHVVGVDPSGAAIAAARDHAQAGGLLIDYRVGVGEAIPVESRMMDIVVCVDVLEHVVDLDAVLAEVGRVLRPGGLFVFDTINRTRLAVFVIVTLGESMLRLLPRGTHDPAKFIRPTDLRARLKAHGFTPSRMVGFGPRGLDRQGDFRFGPLPTASIMYLGHAHAAPAGP</sequence>
<dbReference type="InterPro" id="IPR029063">
    <property type="entry name" value="SAM-dependent_MTases_sf"/>
</dbReference>
<proteinExistence type="predicted"/>
<dbReference type="EMBL" id="JAMOIM010000001">
    <property type="protein sequence ID" value="MCW6506588.1"/>
    <property type="molecule type" value="Genomic_DNA"/>
</dbReference>
<organism evidence="7 8">
    <name type="scientific">Lichenifustis flavocetrariae</name>
    <dbReference type="NCBI Taxonomy" id="2949735"/>
    <lineage>
        <taxon>Bacteria</taxon>
        <taxon>Pseudomonadati</taxon>
        <taxon>Pseudomonadota</taxon>
        <taxon>Alphaproteobacteria</taxon>
        <taxon>Hyphomicrobiales</taxon>
        <taxon>Lichenihabitantaceae</taxon>
        <taxon>Lichenifustis</taxon>
    </lineage>
</organism>
<dbReference type="AlphaFoldDB" id="A0AA42CGH4"/>
<feature type="transmembrane region" description="Helical" evidence="5">
    <location>
        <begin position="123"/>
        <end position="147"/>
    </location>
</feature>
<dbReference type="GO" id="GO:0032259">
    <property type="term" value="P:methylation"/>
    <property type="evidence" value="ECO:0007669"/>
    <property type="project" value="UniProtKB-KW"/>
</dbReference>
<keyword evidence="5" id="KW-1133">Transmembrane helix</keyword>
<keyword evidence="8" id="KW-1185">Reference proteome</keyword>
<name>A0AA42CGH4_9HYPH</name>
<feature type="transmembrane region" description="Helical" evidence="5">
    <location>
        <begin position="21"/>
        <end position="45"/>
    </location>
</feature>
<keyword evidence="5" id="KW-0472">Membrane</keyword>
<dbReference type="Proteomes" id="UP001165667">
    <property type="component" value="Unassembled WGS sequence"/>
</dbReference>